<name>A0A2U2BLN0_ALCFA</name>
<organism evidence="1 2">
    <name type="scientific">Alcaligenes faecalis</name>
    <dbReference type="NCBI Taxonomy" id="511"/>
    <lineage>
        <taxon>Bacteria</taxon>
        <taxon>Pseudomonadati</taxon>
        <taxon>Pseudomonadota</taxon>
        <taxon>Betaproteobacteria</taxon>
        <taxon>Burkholderiales</taxon>
        <taxon>Alcaligenaceae</taxon>
        <taxon>Alcaligenes</taxon>
    </lineage>
</organism>
<dbReference type="RefSeq" id="WP_109088953.1">
    <property type="nucleotide sequence ID" value="NZ_QEXO01000002.1"/>
</dbReference>
<dbReference type="EMBL" id="QEXO01000002">
    <property type="protein sequence ID" value="PWE14921.1"/>
    <property type="molecule type" value="Genomic_DNA"/>
</dbReference>
<proteinExistence type="predicted"/>
<evidence type="ECO:0000313" key="1">
    <source>
        <dbReference type="EMBL" id="PWE14921.1"/>
    </source>
</evidence>
<dbReference type="AlphaFoldDB" id="A0A2U2BLN0"/>
<accession>A0A2U2BLN0</accession>
<gene>
    <name evidence="1" type="ORF">DF183_09550</name>
</gene>
<evidence type="ECO:0000313" key="2">
    <source>
        <dbReference type="Proteomes" id="UP000245216"/>
    </source>
</evidence>
<sequence length="209" mass="22552">MGAIFLSASVPTREPYSSDCRPQEIQAAVNALAQVVLGRKKLVWGGHPAITPLLWSAAQAVGVEYTAAVELFQSELFQKVLPEENKNFANVKLIGAVGEDVEASLLEMRKAMFTSTEFEAAVFIGGMHGILDEHSLFTNYWPNATCIPIAQTGGATVHLARNLNYLPPDDLAPLDFVALLYGELGIRPSQKREARLDKGGEDGTSPGVL</sequence>
<reference evidence="1 2" key="1">
    <citation type="submission" date="2018-05" db="EMBL/GenBank/DDBJ databases">
        <title>Genome Sequence of an Efficient Indole-Degrading Bacterium, Alcaligenes sp.YBY.</title>
        <authorList>
            <person name="Yang B."/>
        </authorList>
    </citation>
    <scope>NUCLEOTIDE SEQUENCE [LARGE SCALE GENOMIC DNA]</scope>
    <source>
        <strain evidence="1 2">YBY</strain>
    </source>
</reference>
<dbReference type="InterPro" id="IPR041197">
    <property type="entry name" value="LD_cluster3"/>
</dbReference>
<dbReference type="Proteomes" id="UP000245216">
    <property type="component" value="Unassembled WGS sequence"/>
</dbReference>
<dbReference type="Pfam" id="PF18180">
    <property type="entry name" value="LD_cluster3"/>
    <property type="match status" value="1"/>
</dbReference>
<comment type="caution">
    <text evidence="1">The sequence shown here is derived from an EMBL/GenBank/DDBJ whole genome shotgun (WGS) entry which is preliminary data.</text>
</comment>
<protein>
    <submittedName>
        <fullName evidence="1">Uncharacterized protein</fullName>
    </submittedName>
</protein>
<reference evidence="1 2" key="2">
    <citation type="submission" date="2018-05" db="EMBL/GenBank/DDBJ databases">
        <authorList>
            <person name="Lanie J.A."/>
            <person name="Ng W.-L."/>
            <person name="Kazmierczak K.M."/>
            <person name="Andrzejewski T.M."/>
            <person name="Davidsen T.M."/>
            <person name="Wayne K.J."/>
            <person name="Tettelin H."/>
            <person name="Glass J.I."/>
            <person name="Rusch D."/>
            <person name="Podicherti R."/>
            <person name="Tsui H.-C.T."/>
            <person name="Winkler M.E."/>
        </authorList>
    </citation>
    <scope>NUCLEOTIDE SEQUENCE [LARGE SCALE GENOMIC DNA]</scope>
    <source>
        <strain evidence="1 2">YBY</strain>
    </source>
</reference>